<dbReference type="InterPro" id="IPR019425">
    <property type="entry name" value="7TM_GPCR_serpentine_rcpt_Srt"/>
</dbReference>
<dbReference type="EMBL" id="UYYB01097061">
    <property type="protein sequence ID" value="VDM76466.1"/>
    <property type="molecule type" value="Genomic_DNA"/>
</dbReference>
<organism evidence="2 3">
    <name type="scientific">Strongylus vulgaris</name>
    <name type="common">Blood worm</name>
    <dbReference type="NCBI Taxonomy" id="40348"/>
    <lineage>
        <taxon>Eukaryota</taxon>
        <taxon>Metazoa</taxon>
        <taxon>Ecdysozoa</taxon>
        <taxon>Nematoda</taxon>
        <taxon>Chromadorea</taxon>
        <taxon>Rhabditida</taxon>
        <taxon>Rhabditina</taxon>
        <taxon>Rhabditomorpha</taxon>
        <taxon>Strongyloidea</taxon>
        <taxon>Strongylidae</taxon>
        <taxon>Strongylus</taxon>
    </lineage>
</organism>
<feature type="transmembrane region" description="Helical" evidence="1">
    <location>
        <begin position="36"/>
        <end position="60"/>
    </location>
</feature>
<evidence type="ECO:0000256" key="1">
    <source>
        <dbReference type="SAM" id="Phobius"/>
    </source>
</evidence>
<accession>A0A3P7J0L9</accession>
<keyword evidence="1" id="KW-0472">Membrane</keyword>
<keyword evidence="1" id="KW-0812">Transmembrane</keyword>
<protein>
    <submittedName>
        <fullName evidence="2">Uncharacterized protein</fullName>
    </submittedName>
</protein>
<dbReference type="PANTHER" id="PTHR23021">
    <property type="entry name" value="SERPENTINE RECEPTOR, CLASS T"/>
    <property type="match status" value="1"/>
</dbReference>
<gene>
    <name evidence="2" type="ORF">SVUK_LOCUS11464</name>
</gene>
<keyword evidence="3" id="KW-1185">Reference proteome</keyword>
<dbReference type="Proteomes" id="UP000270094">
    <property type="component" value="Unassembled WGS sequence"/>
</dbReference>
<dbReference type="Pfam" id="PF10321">
    <property type="entry name" value="7TM_GPCR_Srt"/>
    <property type="match status" value="1"/>
</dbReference>
<evidence type="ECO:0000313" key="2">
    <source>
        <dbReference type="EMBL" id="VDM76466.1"/>
    </source>
</evidence>
<keyword evidence="1" id="KW-1133">Transmembrane helix</keyword>
<dbReference type="PANTHER" id="PTHR23021:SF11">
    <property type="entry name" value="SERPENTINE RECEPTOR, CLASS T"/>
    <property type="match status" value="1"/>
</dbReference>
<feature type="transmembrane region" description="Helical" evidence="1">
    <location>
        <begin position="6"/>
        <end position="24"/>
    </location>
</feature>
<dbReference type="AlphaFoldDB" id="A0A3P7J0L9"/>
<evidence type="ECO:0000313" key="3">
    <source>
        <dbReference type="Proteomes" id="UP000270094"/>
    </source>
</evidence>
<sequence>MGASFIAYGLASEFLYTLALMIMTKKEHRHLSCYKIMISLGVYDMAAIAINSLATGYLWIRGANYCTNPTSIYALGAIGLGKSCIKIFASLSLT</sequence>
<dbReference type="OrthoDB" id="5875846at2759"/>
<reference evidence="2 3" key="1">
    <citation type="submission" date="2018-11" db="EMBL/GenBank/DDBJ databases">
        <authorList>
            <consortium name="Pathogen Informatics"/>
        </authorList>
    </citation>
    <scope>NUCLEOTIDE SEQUENCE [LARGE SCALE GENOMIC DNA]</scope>
</reference>
<proteinExistence type="predicted"/>
<name>A0A3P7J0L9_STRVU</name>